<comment type="caution">
    <text evidence="1">The sequence shown here is derived from an EMBL/GenBank/DDBJ whole genome shotgun (WGS) entry which is preliminary data.</text>
</comment>
<dbReference type="AlphaFoldDB" id="A0A365L1R2"/>
<evidence type="ECO:0000313" key="1">
    <source>
        <dbReference type="EMBL" id="RAZ79307.1"/>
    </source>
</evidence>
<protein>
    <submittedName>
        <fullName evidence="1">Uncharacterized protein</fullName>
    </submittedName>
</protein>
<gene>
    <name evidence="1" type="ORF">DP120_06770</name>
</gene>
<sequence length="158" mass="18589">MYQKVTVEHVEEIDKDLCFSLINFDTAYYCNFDDRVDVRALLKQIKCDNLVIGIETHNFFLESLNSVIASSHYRIRKINSRVSYIEIYVKKEEAVENQALLAFLMMVAETNDFVFIAIDPYIGIDLYDMKNRKLQVNTKWANIFIVYNYDADSLIIFK</sequence>
<reference evidence="1 2" key="1">
    <citation type="submission" date="2018-06" db="EMBL/GenBank/DDBJ databases">
        <title>The draft genome sequences of strains SCU63 and S1.</title>
        <authorList>
            <person name="Gan L."/>
        </authorList>
    </citation>
    <scope>NUCLEOTIDE SEQUENCE [LARGE SCALE GENOMIC DNA]</scope>
    <source>
        <strain evidence="1 2">SCU63</strain>
    </source>
</reference>
<dbReference type="RefSeq" id="WP_112222884.1">
    <property type="nucleotide sequence ID" value="NZ_CP047673.1"/>
</dbReference>
<organism evidence="1 2">
    <name type="scientific">Planococcus halotolerans</name>
    <dbReference type="NCBI Taxonomy" id="2233542"/>
    <lineage>
        <taxon>Bacteria</taxon>
        <taxon>Bacillati</taxon>
        <taxon>Bacillota</taxon>
        <taxon>Bacilli</taxon>
        <taxon>Bacillales</taxon>
        <taxon>Caryophanaceae</taxon>
        <taxon>Planococcus</taxon>
    </lineage>
</organism>
<keyword evidence="2" id="KW-1185">Reference proteome</keyword>
<accession>A0A365L1R2</accession>
<dbReference type="Proteomes" id="UP000251002">
    <property type="component" value="Unassembled WGS sequence"/>
</dbReference>
<evidence type="ECO:0000313" key="2">
    <source>
        <dbReference type="Proteomes" id="UP000251002"/>
    </source>
</evidence>
<name>A0A365L1R2_9BACL</name>
<dbReference type="EMBL" id="QLZR01000002">
    <property type="protein sequence ID" value="RAZ79307.1"/>
    <property type="molecule type" value="Genomic_DNA"/>
</dbReference>
<proteinExistence type="predicted"/>